<feature type="region of interest" description="Disordered" evidence="1">
    <location>
        <begin position="1"/>
        <end position="24"/>
    </location>
</feature>
<gene>
    <name evidence="2" type="ORF">K9S39_24675</name>
</gene>
<organism evidence="2 3">
    <name type="scientific">Streptomyces halobius</name>
    <dbReference type="NCBI Taxonomy" id="2879846"/>
    <lineage>
        <taxon>Bacteria</taxon>
        <taxon>Bacillati</taxon>
        <taxon>Actinomycetota</taxon>
        <taxon>Actinomycetes</taxon>
        <taxon>Kitasatosporales</taxon>
        <taxon>Streptomycetaceae</taxon>
        <taxon>Streptomyces</taxon>
    </lineage>
</organism>
<evidence type="ECO:0000313" key="3">
    <source>
        <dbReference type="Proteomes" id="UP000830115"/>
    </source>
</evidence>
<keyword evidence="3" id="KW-1185">Reference proteome</keyword>
<evidence type="ECO:0000256" key="1">
    <source>
        <dbReference type="SAM" id="MobiDB-lite"/>
    </source>
</evidence>
<dbReference type="EMBL" id="CP086322">
    <property type="protein sequence ID" value="UQA94626.1"/>
    <property type="molecule type" value="Genomic_DNA"/>
</dbReference>
<sequence>MTWHTLGTMSEDMPPQKPCPDCGGRGAVEWETSSGETITTKCSGCGDTGTVPA</sequence>
<dbReference type="Gene3D" id="2.10.230.10">
    <property type="entry name" value="Heat shock protein DnaJ, cysteine-rich domain"/>
    <property type="match status" value="1"/>
</dbReference>
<proteinExistence type="predicted"/>
<dbReference type="Proteomes" id="UP000830115">
    <property type="component" value="Chromosome"/>
</dbReference>
<evidence type="ECO:0000313" key="2">
    <source>
        <dbReference type="EMBL" id="UQA94626.1"/>
    </source>
</evidence>
<dbReference type="RefSeq" id="WP_248865492.1">
    <property type="nucleotide sequence ID" value="NZ_CP086322.1"/>
</dbReference>
<reference evidence="2" key="1">
    <citation type="submission" date="2021-10" db="EMBL/GenBank/DDBJ databases">
        <title>Streptomyces nigrumlapis sp.nov.,an antimicrobial producing actinobacterium isolated from Black Gobi rocks.</title>
        <authorList>
            <person name="Wen Y."/>
            <person name="Zhang W."/>
            <person name="Liu X.G."/>
        </authorList>
    </citation>
    <scope>NUCLEOTIDE SEQUENCE</scope>
    <source>
        <strain evidence="2">ST13-2-2</strain>
    </source>
</reference>
<protein>
    <submittedName>
        <fullName evidence="2">Uncharacterized protein</fullName>
    </submittedName>
</protein>
<accession>A0ABY4MA29</accession>
<name>A0ABY4MA29_9ACTN</name>